<keyword evidence="1" id="KW-0732">Signal</keyword>
<dbReference type="AlphaFoldDB" id="A0A2V2LDI2"/>
<evidence type="ECO:0000256" key="1">
    <source>
        <dbReference type="SAM" id="SignalP"/>
    </source>
</evidence>
<accession>A0A2V2LDI2</accession>
<evidence type="ECO:0000313" key="3">
    <source>
        <dbReference type="Proteomes" id="UP000245680"/>
    </source>
</evidence>
<proteinExistence type="predicted"/>
<dbReference type="Proteomes" id="UP000245680">
    <property type="component" value="Unassembled WGS sequence"/>
</dbReference>
<gene>
    <name evidence="2" type="ORF">DKT77_15665</name>
</gene>
<comment type="caution">
    <text evidence="2">The sequence shown here is derived from an EMBL/GenBank/DDBJ whole genome shotgun (WGS) entry which is preliminary data.</text>
</comment>
<evidence type="ECO:0000313" key="2">
    <source>
        <dbReference type="EMBL" id="PWR01574.1"/>
    </source>
</evidence>
<reference evidence="2 3" key="1">
    <citation type="submission" date="2018-05" db="EMBL/GenBank/DDBJ databases">
        <title>Rhodobacteraceae gen. nov., sp. nov. isolated from sea water.</title>
        <authorList>
            <person name="Ren Y."/>
        </authorList>
    </citation>
    <scope>NUCLEOTIDE SEQUENCE [LARGE SCALE GENOMIC DNA]</scope>
    <source>
        <strain evidence="2 3">TG-679</strain>
    </source>
</reference>
<protein>
    <recommendedName>
        <fullName evidence="4">DUF4142 domain-containing protein</fullName>
    </recommendedName>
</protein>
<feature type="chain" id="PRO_5015976724" description="DUF4142 domain-containing protein" evidence="1">
    <location>
        <begin position="23"/>
        <end position="157"/>
    </location>
</feature>
<evidence type="ECO:0008006" key="4">
    <source>
        <dbReference type="Google" id="ProtNLM"/>
    </source>
</evidence>
<sequence>MNRTLTAAALVFAAALPTFASAQSAPGTAQLAANLGVNADRYSLNELVSLDKALRDDNRVGTNQILTRAGSDLTYDKLKAGIVTDPASVTAPRAAGNNAAAEATAKAQIAGAIGVNPENFTLNELVGLKAAVDEGDYSKVRAIFSRLGIDRSPLSVL</sequence>
<name>A0A2V2LDI2_9RHOB</name>
<keyword evidence="3" id="KW-1185">Reference proteome</keyword>
<feature type="signal peptide" evidence="1">
    <location>
        <begin position="1"/>
        <end position="22"/>
    </location>
</feature>
<organism evidence="2 3">
    <name type="scientific">Meridianimarinicoccus roseus</name>
    <dbReference type="NCBI Taxonomy" id="2072018"/>
    <lineage>
        <taxon>Bacteria</taxon>
        <taxon>Pseudomonadati</taxon>
        <taxon>Pseudomonadota</taxon>
        <taxon>Alphaproteobacteria</taxon>
        <taxon>Rhodobacterales</taxon>
        <taxon>Paracoccaceae</taxon>
        <taxon>Meridianimarinicoccus</taxon>
    </lineage>
</organism>
<dbReference type="EMBL" id="QGKU01000048">
    <property type="protein sequence ID" value="PWR01574.1"/>
    <property type="molecule type" value="Genomic_DNA"/>
</dbReference>
<dbReference type="OrthoDB" id="7875143at2"/>
<dbReference type="RefSeq" id="WP_109812615.1">
    <property type="nucleotide sequence ID" value="NZ_QGKU01000048.1"/>
</dbReference>